<evidence type="ECO:0000259" key="1">
    <source>
        <dbReference type="Pfam" id="PF17676"/>
    </source>
</evidence>
<accession>A0A5M3VPS3</accession>
<evidence type="ECO:0000313" key="3">
    <source>
        <dbReference type="Proteomes" id="UP000334990"/>
    </source>
</evidence>
<dbReference type="Gene3D" id="3.50.30.60">
    <property type="entry name" value="LD-carboxypeptidase A C-terminal domain-like"/>
    <property type="match status" value="1"/>
</dbReference>
<sequence>MRLAGFFTGANAVLVGRTRAPGIASLTQHEAVLDALGPLAVPIIADVDCGHVPPYLPIVNGAHGRLRYGGDRNELTQT</sequence>
<proteinExistence type="predicted"/>
<dbReference type="EMBL" id="BLAD01000036">
    <property type="protein sequence ID" value="GER98473.1"/>
    <property type="molecule type" value="Genomic_DNA"/>
</dbReference>
<dbReference type="InterPro" id="IPR027461">
    <property type="entry name" value="Carboxypeptidase_A_C_sf"/>
</dbReference>
<dbReference type="AlphaFoldDB" id="A0A5M3VPS3"/>
<name>A0A5M3VPS3_9ACTN</name>
<dbReference type="Pfam" id="PF17676">
    <property type="entry name" value="Peptidase_S66C"/>
    <property type="match status" value="1"/>
</dbReference>
<feature type="domain" description="LD-carboxypeptidase C-terminal" evidence="1">
    <location>
        <begin position="1"/>
        <end position="66"/>
    </location>
</feature>
<organism evidence="2 3">
    <name type="scientific">Acrocarpospora corrugata</name>
    <dbReference type="NCBI Taxonomy" id="35763"/>
    <lineage>
        <taxon>Bacteria</taxon>
        <taxon>Bacillati</taxon>
        <taxon>Actinomycetota</taxon>
        <taxon>Actinomycetes</taxon>
        <taxon>Streptosporangiales</taxon>
        <taxon>Streptosporangiaceae</taxon>
        <taxon>Acrocarpospora</taxon>
    </lineage>
</organism>
<dbReference type="SUPFAM" id="SSF141986">
    <property type="entry name" value="LD-carboxypeptidase A C-terminal domain-like"/>
    <property type="match status" value="1"/>
</dbReference>
<protein>
    <recommendedName>
        <fullName evidence="1">LD-carboxypeptidase C-terminal domain-containing protein</fullName>
    </recommendedName>
</protein>
<reference evidence="2 3" key="1">
    <citation type="submission" date="2019-10" db="EMBL/GenBank/DDBJ databases">
        <title>Whole genome shotgun sequence of Acrocarpospora corrugata NBRC 13972.</title>
        <authorList>
            <person name="Ichikawa N."/>
            <person name="Kimura A."/>
            <person name="Kitahashi Y."/>
            <person name="Komaki H."/>
            <person name="Oguchi A."/>
        </authorList>
    </citation>
    <scope>NUCLEOTIDE SEQUENCE [LARGE SCALE GENOMIC DNA]</scope>
    <source>
        <strain evidence="2 3">NBRC 13972</strain>
    </source>
</reference>
<gene>
    <name evidence="2" type="ORF">Acor_05350</name>
</gene>
<dbReference type="InterPro" id="IPR040921">
    <property type="entry name" value="Peptidase_S66C"/>
</dbReference>
<comment type="caution">
    <text evidence="2">The sequence shown here is derived from an EMBL/GenBank/DDBJ whole genome shotgun (WGS) entry which is preliminary data.</text>
</comment>
<dbReference type="Proteomes" id="UP000334990">
    <property type="component" value="Unassembled WGS sequence"/>
</dbReference>
<evidence type="ECO:0000313" key="2">
    <source>
        <dbReference type="EMBL" id="GER98473.1"/>
    </source>
</evidence>
<keyword evidence="3" id="KW-1185">Reference proteome</keyword>